<organism evidence="2 3">
    <name type="scientific">Anaplasma platys</name>
    <dbReference type="NCBI Taxonomy" id="949"/>
    <lineage>
        <taxon>Bacteria</taxon>
        <taxon>Pseudomonadati</taxon>
        <taxon>Pseudomonadota</taxon>
        <taxon>Alphaproteobacteria</taxon>
        <taxon>Rickettsiales</taxon>
        <taxon>Anaplasmataceae</taxon>
        <taxon>Anaplasma</taxon>
    </lineage>
</organism>
<feature type="transmembrane region" description="Helical" evidence="1">
    <location>
        <begin position="46"/>
        <end position="69"/>
    </location>
</feature>
<evidence type="ECO:0000256" key="1">
    <source>
        <dbReference type="SAM" id="Phobius"/>
    </source>
</evidence>
<evidence type="ECO:0008006" key="4">
    <source>
        <dbReference type="Google" id="ProtNLM"/>
    </source>
</evidence>
<keyword evidence="1" id="KW-0472">Membrane</keyword>
<dbReference type="InterPro" id="IPR009935">
    <property type="entry name" value="DUF1467"/>
</dbReference>
<protein>
    <recommendedName>
        <fullName evidence="4">DUF1467 family protein</fullName>
    </recommendedName>
</protein>
<dbReference type="EMBL" id="CP046391">
    <property type="protein sequence ID" value="QJC27948.1"/>
    <property type="molecule type" value="Genomic_DNA"/>
</dbReference>
<dbReference type="AlphaFoldDB" id="A0A858PZI2"/>
<proteinExistence type="predicted"/>
<dbReference type="Pfam" id="PF07330">
    <property type="entry name" value="DUF1467"/>
    <property type="match status" value="1"/>
</dbReference>
<keyword evidence="1" id="KW-0812">Transmembrane</keyword>
<feature type="transmembrane region" description="Helical" evidence="1">
    <location>
        <begin position="7"/>
        <end position="26"/>
    </location>
</feature>
<dbReference type="KEGG" id="aplt:ANPL_04525"/>
<keyword evidence="3" id="KW-1185">Reference proteome</keyword>
<keyword evidence="1" id="KW-1133">Transmembrane helix</keyword>
<dbReference type="RefSeq" id="WP_236822824.1">
    <property type="nucleotide sequence ID" value="NZ_CP046391.1"/>
</dbReference>
<name>A0A858PZI2_9RICK</name>
<reference evidence="2 3" key="1">
    <citation type="journal article" date="2020" name="Pathogens">
        <title>First Whole Genome Sequence of Anaplasma platys, an Obligate Intracellular Rickettsial Pathogen of Dogs.</title>
        <authorList>
            <person name="Llanes A."/>
            <person name="Rajeev S."/>
        </authorList>
    </citation>
    <scope>NUCLEOTIDE SEQUENCE [LARGE SCALE GENOMIC DNA]</scope>
    <source>
        <strain evidence="2 3">S3</strain>
    </source>
</reference>
<evidence type="ECO:0000313" key="3">
    <source>
        <dbReference type="Proteomes" id="UP000500930"/>
    </source>
</evidence>
<evidence type="ECO:0000313" key="2">
    <source>
        <dbReference type="EMBL" id="QJC27948.1"/>
    </source>
</evidence>
<gene>
    <name evidence="2" type="ORF">ANPL_04525</name>
</gene>
<accession>A0A858PZI2</accession>
<dbReference type="Proteomes" id="UP000500930">
    <property type="component" value="Chromosome"/>
</dbReference>
<sequence>MILAEALLVFTITWWVALFVSLPIKIEMHAADECSVGCDSGAPKKTYLLVKVLIVTVGAALVTGLYCYFKHVGYVDRVFAMLFELAP</sequence>